<proteinExistence type="predicted"/>
<evidence type="ECO:0000256" key="3">
    <source>
        <dbReference type="SAM" id="SignalP"/>
    </source>
</evidence>
<protein>
    <submittedName>
        <fullName evidence="5">Glycosyltransferase family 1</fullName>
    </submittedName>
</protein>
<dbReference type="PANTHER" id="PTHR48043">
    <property type="entry name" value="EG:EG0003.4 PROTEIN-RELATED"/>
    <property type="match status" value="1"/>
</dbReference>
<dbReference type="PANTHER" id="PTHR48043:SF145">
    <property type="entry name" value="FI06409P-RELATED"/>
    <property type="match status" value="1"/>
</dbReference>
<feature type="chain" id="PRO_5047353699" evidence="3">
    <location>
        <begin position="22"/>
        <end position="505"/>
    </location>
</feature>
<dbReference type="Proteomes" id="UP001489902">
    <property type="component" value="Chromosome 5"/>
</dbReference>
<keyword evidence="6" id="KW-1185">Reference proteome</keyword>
<evidence type="ECO:0000256" key="1">
    <source>
        <dbReference type="ARBA" id="ARBA00022676"/>
    </source>
</evidence>
<dbReference type="Pfam" id="PF06722">
    <property type="entry name" value="EryCIII-like_C"/>
    <property type="match status" value="1"/>
</dbReference>
<evidence type="ECO:0000313" key="5">
    <source>
        <dbReference type="EMBL" id="WZH47268.1"/>
    </source>
</evidence>
<name>A0ABZ2X2H9_9HYPO</name>
<dbReference type="EMBL" id="CP151264">
    <property type="protein sequence ID" value="WZH47268.1"/>
    <property type="molecule type" value="Genomic_DNA"/>
</dbReference>
<keyword evidence="2" id="KW-0808">Transferase</keyword>
<feature type="domain" description="Erythromycin biosynthesis protein CIII-like C-terminal" evidence="4">
    <location>
        <begin position="392"/>
        <end position="480"/>
    </location>
</feature>
<dbReference type="InterPro" id="IPR002213">
    <property type="entry name" value="UDP_glucos_trans"/>
</dbReference>
<evidence type="ECO:0000256" key="2">
    <source>
        <dbReference type="ARBA" id="ARBA00022679"/>
    </source>
</evidence>
<reference evidence="5 6" key="1">
    <citation type="submission" date="2024-04" db="EMBL/GenBank/DDBJ databases">
        <title>Complete genome sequence of Fusarium acuminatum.</title>
        <authorList>
            <person name="Lan B."/>
        </authorList>
    </citation>
    <scope>NUCLEOTIDE SEQUENCE [LARGE SCALE GENOMIC DNA]</scope>
    <source>
        <strain evidence="5">1A</strain>
    </source>
</reference>
<evidence type="ECO:0000259" key="4">
    <source>
        <dbReference type="Pfam" id="PF06722"/>
    </source>
</evidence>
<dbReference type="InterPro" id="IPR010610">
    <property type="entry name" value="EryCIII-like_C"/>
</dbReference>
<feature type="signal peptide" evidence="3">
    <location>
        <begin position="1"/>
        <end position="21"/>
    </location>
</feature>
<evidence type="ECO:0000313" key="6">
    <source>
        <dbReference type="Proteomes" id="UP001489902"/>
    </source>
</evidence>
<dbReference type="Gene3D" id="3.40.50.2000">
    <property type="entry name" value="Glycogen Phosphorylase B"/>
    <property type="match status" value="1"/>
</dbReference>
<sequence>MSRRGIVVGAILIAILSFWSATRPPATLPPLISGRKNVVLFVTTGAKGLANVHLATSHVLSSTYPALEIHYASFAKLKPDVERVSSTNNPIKWHELPPPDILQTVDREYGSIDGLAAPPGLDGLTKLMSDVQIMLTPWTAEEHWRLYQTIKELIYQVDPAVVVLDPGFRPAAEAVQDSGYRFVVICPNTLIDSFPHKQPWGAMLWKYPPIGSGHPFPVPWRLVPTNIYLQLRMIYGVLVAPGVKEKRNYLLGKGINNPIDLMSNQRHDVPWLAASLPEASLPLMHVPKGAKFCGPIILEAAPLEDQDAHMATWLKQAPTILINLGSVVRFNNAEAQSMVAALLPILETTNNQVLWKIKKRHDFDNSFLNPVREYMASGRVRIESWIKADPAALLATGDIKLVIHHGGANSYHEAILYGVPQIILPKWFDLYNYAATAEYVGVGIWPTKTTAPNWTVEALSSALVGAISNDALKETAQRLGQVARQYEGRLLAAREVAAIAAKGQE</sequence>
<organism evidence="5 6">
    <name type="scientific">Fusarium acuminatum</name>
    <dbReference type="NCBI Taxonomy" id="5515"/>
    <lineage>
        <taxon>Eukaryota</taxon>
        <taxon>Fungi</taxon>
        <taxon>Dikarya</taxon>
        <taxon>Ascomycota</taxon>
        <taxon>Pezizomycotina</taxon>
        <taxon>Sordariomycetes</taxon>
        <taxon>Hypocreomycetidae</taxon>
        <taxon>Hypocreales</taxon>
        <taxon>Nectriaceae</taxon>
        <taxon>Fusarium</taxon>
        <taxon>Fusarium tricinctum species complex</taxon>
    </lineage>
</organism>
<dbReference type="InterPro" id="IPR050271">
    <property type="entry name" value="UDP-glycosyltransferase"/>
</dbReference>
<keyword evidence="1" id="KW-0328">Glycosyltransferase</keyword>
<dbReference type="CDD" id="cd03784">
    <property type="entry name" value="GT1_Gtf-like"/>
    <property type="match status" value="1"/>
</dbReference>
<keyword evidence="3" id="KW-0732">Signal</keyword>
<dbReference type="SUPFAM" id="SSF53756">
    <property type="entry name" value="UDP-Glycosyltransferase/glycogen phosphorylase"/>
    <property type="match status" value="1"/>
</dbReference>
<accession>A0ABZ2X2H9</accession>
<gene>
    <name evidence="5" type="ORF">QYS62_008412</name>
</gene>